<organism evidence="1 2">
    <name type="scientific">Henriciella barbarensis</name>
    <dbReference type="NCBI Taxonomy" id="86342"/>
    <lineage>
        <taxon>Bacteria</taxon>
        <taxon>Pseudomonadati</taxon>
        <taxon>Pseudomonadota</taxon>
        <taxon>Alphaproteobacteria</taxon>
        <taxon>Hyphomonadales</taxon>
        <taxon>Hyphomonadaceae</taxon>
        <taxon>Henriciella</taxon>
    </lineage>
</organism>
<dbReference type="InterPro" id="IPR035959">
    <property type="entry name" value="RutC-like_sf"/>
</dbReference>
<proteinExistence type="predicted"/>
<accession>A0A399QZV7</accession>
<dbReference type="CDD" id="cd06154">
    <property type="entry name" value="YjgF_YER057c_UK114_like_6"/>
    <property type="match status" value="1"/>
</dbReference>
<dbReference type="AlphaFoldDB" id="A0A399QZV7"/>
<reference evidence="1 2" key="1">
    <citation type="submission" date="2018-08" db="EMBL/GenBank/DDBJ databases">
        <title>Henriciella mobilis sp. nov., isolated from seawater.</title>
        <authorList>
            <person name="Cheng H."/>
            <person name="Wu Y.-H."/>
            <person name="Xu X.-W."/>
            <person name="Guo L.-L."/>
        </authorList>
    </citation>
    <scope>NUCLEOTIDE SEQUENCE [LARGE SCALE GENOMIC DNA]</scope>
    <source>
        <strain evidence="1 2">CCUG66934</strain>
    </source>
</reference>
<dbReference type="Gene3D" id="3.30.1330.40">
    <property type="entry name" value="RutC-like"/>
    <property type="match status" value="1"/>
</dbReference>
<dbReference type="PANTHER" id="PTHR43857:SF1">
    <property type="entry name" value="YJGH FAMILY PROTEIN"/>
    <property type="match status" value="1"/>
</dbReference>
<evidence type="ECO:0000313" key="1">
    <source>
        <dbReference type="EMBL" id="RIJ24686.1"/>
    </source>
</evidence>
<dbReference type="OrthoDB" id="9799840at2"/>
<dbReference type="RefSeq" id="WP_119379875.1">
    <property type="nucleotide sequence ID" value="NZ_QWGB01000005.1"/>
</dbReference>
<gene>
    <name evidence="1" type="ORF">D1224_03190</name>
</gene>
<comment type="caution">
    <text evidence="1">The sequence shown here is derived from an EMBL/GenBank/DDBJ whole genome shotgun (WGS) entry which is preliminary data.</text>
</comment>
<sequence>MSEARRLISTGSPFEKAFGYSRAVVQGDWCFVAGVTGYDYASMTMPEDAAAQAEACFATIGRVLDEAGFAMSDIVRVQYTLTDRALVDEVAPVLGRHMGNIRPAATMVIAGLISPEMKIEIEVTAFRAGA</sequence>
<keyword evidence="2" id="KW-1185">Reference proteome</keyword>
<dbReference type="Proteomes" id="UP000265431">
    <property type="component" value="Unassembled WGS sequence"/>
</dbReference>
<dbReference type="InterPro" id="IPR006175">
    <property type="entry name" value="YjgF/YER057c/UK114"/>
</dbReference>
<protein>
    <submittedName>
        <fullName evidence="1">RidA family protein</fullName>
    </submittedName>
</protein>
<name>A0A399QZV7_9PROT</name>
<dbReference type="PANTHER" id="PTHR43857">
    <property type="entry name" value="BLR7761 PROTEIN"/>
    <property type="match status" value="1"/>
</dbReference>
<evidence type="ECO:0000313" key="2">
    <source>
        <dbReference type="Proteomes" id="UP000265431"/>
    </source>
</evidence>
<dbReference type="EMBL" id="QWGB01000005">
    <property type="protein sequence ID" value="RIJ24686.1"/>
    <property type="molecule type" value="Genomic_DNA"/>
</dbReference>
<dbReference type="SUPFAM" id="SSF55298">
    <property type="entry name" value="YjgF-like"/>
    <property type="match status" value="1"/>
</dbReference>
<dbReference type="Pfam" id="PF01042">
    <property type="entry name" value="Ribonuc_L-PSP"/>
    <property type="match status" value="1"/>
</dbReference>